<dbReference type="InterPro" id="IPR036291">
    <property type="entry name" value="NAD(P)-bd_dom_sf"/>
</dbReference>
<dbReference type="PROSITE" id="PS00061">
    <property type="entry name" value="ADH_SHORT"/>
    <property type="match status" value="1"/>
</dbReference>
<evidence type="ECO:0000313" key="3">
    <source>
        <dbReference type="EMBL" id="RKS88024.1"/>
    </source>
</evidence>
<dbReference type="RefSeq" id="WP_121051927.1">
    <property type="nucleotide sequence ID" value="NZ_AP018711.1"/>
</dbReference>
<sequence length="302" mass="31507">MTMLAITGGTGFVGTTLIDLALEKGHKVRGLARRAQPARAGLEWVAGDLANGEALARLTENADAVIHVAGVINARTPLEFAAGNVEGTRAMLEASRDVPRFVQVSSLAAREPALSIYGNTKAAADALVETARPDAAIVRPPAVYGPGDRETANVYKLVARGWALLPGAGRFSIVEVSDLARALLALAEHPAPSGIFEIDDGTPGGLSHRDMAAHIAAALGKTPTYVPLPLAALKLGAAIDTLGAKLAGRLPALSFDRARYLAHPDWVADSTALRALGVWAPEVPAAEGIARTAEWYRNAGWI</sequence>
<name>A0AAD1D934_SPHMI</name>
<dbReference type="KEGG" id="smic:SmB9_34930"/>
<dbReference type="PANTHER" id="PTHR43245">
    <property type="entry name" value="BIFUNCTIONAL POLYMYXIN RESISTANCE PROTEIN ARNA"/>
    <property type="match status" value="1"/>
</dbReference>
<dbReference type="EMBL" id="AP018711">
    <property type="protein sequence ID" value="BBE35835.1"/>
    <property type="molecule type" value="Genomic_DNA"/>
</dbReference>
<protein>
    <submittedName>
        <fullName evidence="2 3">Epimerase</fullName>
    </submittedName>
</protein>
<dbReference type="AlphaFoldDB" id="A0AAD1D934"/>
<evidence type="ECO:0000259" key="1">
    <source>
        <dbReference type="Pfam" id="PF01370"/>
    </source>
</evidence>
<reference evidence="3 5" key="2">
    <citation type="submission" date="2018-10" db="EMBL/GenBank/DDBJ databases">
        <title>Genomic Encyclopedia of Type Strains, Phase IV (KMG-IV): sequencing the most valuable type-strain genomes for metagenomic binning, comparative biology and taxonomic classification.</title>
        <authorList>
            <person name="Goeker M."/>
        </authorList>
    </citation>
    <scope>NUCLEOTIDE SEQUENCE [LARGE SCALE GENOMIC DNA]</scope>
    <source>
        <strain evidence="3 5">DSM 19791</strain>
    </source>
</reference>
<dbReference type="InterPro" id="IPR001509">
    <property type="entry name" value="Epimerase_deHydtase"/>
</dbReference>
<reference evidence="2 4" key="1">
    <citation type="submission" date="2018-06" db="EMBL/GenBank/DDBJ databases">
        <title>Complete Genome Sequence of the Microcystin-Degrading Bacterium Sphingosinicella microcystinivorans Strain B-9.</title>
        <authorList>
            <person name="Jin H."/>
            <person name="Nishizawa T."/>
            <person name="Guo Y."/>
            <person name="Nishizawa A."/>
            <person name="Park H."/>
            <person name="Kato H."/>
            <person name="Tsuji K."/>
            <person name="Harada K."/>
        </authorList>
    </citation>
    <scope>NUCLEOTIDE SEQUENCE [LARGE SCALE GENOMIC DNA]</scope>
    <source>
        <strain evidence="2 4">B9</strain>
    </source>
</reference>
<evidence type="ECO:0000313" key="4">
    <source>
        <dbReference type="Proteomes" id="UP000275727"/>
    </source>
</evidence>
<dbReference type="Pfam" id="PF01370">
    <property type="entry name" value="Epimerase"/>
    <property type="match status" value="1"/>
</dbReference>
<dbReference type="SUPFAM" id="SSF51735">
    <property type="entry name" value="NAD(P)-binding Rossmann-fold domains"/>
    <property type="match status" value="1"/>
</dbReference>
<dbReference type="Proteomes" id="UP000275727">
    <property type="component" value="Chromosome"/>
</dbReference>
<dbReference type="Gene3D" id="3.40.50.720">
    <property type="entry name" value="NAD(P)-binding Rossmann-like Domain"/>
    <property type="match status" value="1"/>
</dbReference>
<dbReference type="InterPro" id="IPR020904">
    <property type="entry name" value="Sc_DH/Rdtase_CS"/>
</dbReference>
<evidence type="ECO:0000313" key="5">
    <source>
        <dbReference type="Proteomes" id="UP000276029"/>
    </source>
</evidence>
<feature type="domain" description="NAD-dependent epimerase/dehydratase" evidence="1">
    <location>
        <begin position="6"/>
        <end position="192"/>
    </location>
</feature>
<dbReference type="Proteomes" id="UP000276029">
    <property type="component" value="Unassembled WGS sequence"/>
</dbReference>
<dbReference type="EMBL" id="RBWX01000009">
    <property type="protein sequence ID" value="RKS88024.1"/>
    <property type="molecule type" value="Genomic_DNA"/>
</dbReference>
<proteinExistence type="predicted"/>
<gene>
    <name evidence="3" type="ORF">DFR51_2671</name>
    <name evidence="2" type="ORF">SmB9_34930</name>
</gene>
<accession>A0AAD1D934</accession>
<organism evidence="2 4">
    <name type="scientific">Sphingosinicella microcystinivorans</name>
    <dbReference type="NCBI Taxonomy" id="335406"/>
    <lineage>
        <taxon>Bacteria</taxon>
        <taxon>Pseudomonadati</taxon>
        <taxon>Pseudomonadota</taxon>
        <taxon>Alphaproteobacteria</taxon>
        <taxon>Sphingomonadales</taxon>
        <taxon>Sphingosinicellaceae</taxon>
        <taxon>Sphingosinicella</taxon>
    </lineage>
</organism>
<evidence type="ECO:0000313" key="2">
    <source>
        <dbReference type="EMBL" id="BBE35835.1"/>
    </source>
</evidence>
<keyword evidence="5" id="KW-1185">Reference proteome</keyword>
<dbReference type="InterPro" id="IPR050177">
    <property type="entry name" value="Lipid_A_modif_metabolic_enz"/>
</dbReference>